<dbReference type="Proteomes" id="UP000215616">
    <property type="component" value="Unassembled WGS sequence"/>
</dbReference>
<dbReference type="Gene3D" id="3.20.20.140">
    <property type="entry name" value="Metal-dependent hydrolases"/>
    <property type="match status" value="1"/>
</dbReference>
<organism evidence="2 3">
    <name type="scientific">Caulobacter vibrioides</name>
    <name type="common">Caulobacter crescentus</name>
    <dbReference type="NCBI Taxonomy" id="155892"/>
    <lineage>
        <taxon>Bacteria</taxon>
        <taxon>Pseudomonadati</taxon>
        <taxon>Pseudomonadota</taxon>
        <taxon>Alphaproteobacteria</taxon>
        <taxon>Caulobacterales</taxon>
        <taxon>Caulobacteraceae</taxon>
        <taxon>Caulobacter</taxon>
    </lineage>
</organism>
<feature type="domain" description="Amidohydrolase-related" evidence="1">
    <location>
        <begin position="361"/>
        <end position="467"/>
    </location>
</feature>
<dbReference type="Gene3D" id="2.30.40.10">
    <property type="entry name" value="Urease, subunit C, domain 1"/>
    <property type="match status" value="2"/>
</dbReference>
<dbReference type="SUPFAM" id="SSF51556">
    <property type="entry name" value="Metallo-dependent hydrolases"/>
    <property type="match status" value="1"/>
</dbReference>
<dbReference type="InterPro" id="IPR032466">
    <property type="entry name" value="Metal_Hydrolase"/>
</dbReference>
<dbReference type="InterPro" id="IPR051781">
    <property type="entry name" value="Metallo-dep_Hydrolase"/>
</dbReference>
<evidence type="ECO:0000313" key="3">
    <source>
        <dbReference type="Proteomes" id="UP000215616"/>
    </source>
</evidence>
<dbReference type="PANTHER" id="PTHR43135:SF3">
    <property type="entry name" value="ALPHA-D-RIBOSE 1-METHYLPHOSPHONATE 5-TRIPHOSPHATE DIPHOSPHATASE"/>
    <property type="match status" value="1"/>
</dbReference>
<protein>
    <recommendedName>
        <fullName evidence="1">Amidohydrolase-related domain-containing protein</fullName>
    </recommendedName>
</protein>
<dbReference type="EMBL" id="NCDQ01000218">
    <property type="protein sequence ID" value="OYX01862.1"/>
    <property type="molecule type" value="Genomic_DNA"/>
</dbReference>
<proteinExistence type="predicted"/>
<reference evidence="2 3" key="1">
    <citation type="submission" date="2017-03" db="EMBL/GenBank/DDBJ databases">
        <title>Lifting the veil on microbial sulfur biogeochemistry in mining wastewaters.</title>
        <authorList>
            <person name="Kantor R.S."/>
            <person name="Colenbrander Nelson T."/>
            <person name="Marshall S."/>
            <person name="Bennett D."/>
            <person name="Apte S."/>
            <person name="Camacho D."/>
            <person name="Thomas B.C."/>
            <person name="Warren L.A."/>
            <person name="Banfield J.F."/>
        </authorList>
    </citation>
    <scope>NUCLEOTIDE SEQUENCE [LARGE SCALE GENOMIC DNA]</scope>
    <source>
        <strain evidence="2">32-67-7</strain>
    </source>
</reference>
<evidence type="ECO:0000259" key="1">
    <source>
        <dbReference type="Pfam" id="PF01979"/>
    </source>
</evidence>
<sequence length="473" mass="52081">MAFMERAPPLIYRRLRRLGLPLLALFLASCADRTAEGRGRTVVIEHVTVLDGRGGAALEDGRVVVSGGRIVDVGASAAGRPPRGAMVVDGKGKFLLPGFIDMHAHLLFPRCNPDGGAPRFDRALSEKALSAQLDFGITTVRSPATPTIEGLRLRDALNAGSIRGPRAMASAELINDPTLSDAQLRQIVGDALSYKPDFFKVYSRLRPEQVASVVDEAHRHHIPVIGHLQRTTWAQGVRLGVDHLAHSVDWSADSLPRDRRQAYLAATKTRPGFRSRIDWLEAFDPDGPDQKALIAELARRRVSVDVTLIAYDGKFSPPEEGRYRRNPYLRAFPELREDWSRCDDATADWTADDFRRWEAARPKLLAWIKRMSDGGVLLVSGTDLTNEWIAPGEGLHQEFELLAEAGLSPDRILRMTGADAAQALGRTDVGVIERGRRADLILLSADPRRSISNTRSIVWVMQGGRVVAEGAPR</sequence>
<name>A0A258D3F4_CAUVI</name>
<feature type="domain" description="Amidohydrolase-related" evidence="1">
    <location>
        <begin position="94"/>
        <end position="231"/>
    </location>
</feature>
<accession>A0A258D3F4</accession>
<comment type="caution">
    <text evidence="2">The sequence shown here is derived from an EMBL/GenBank/DDBJ whole genome shotgun (WGS) entry which is preliminary data.</text>
</comment>
<dbReference type="InterPro" id="IPR011059">
    <property type="entry name" value="Metal-dep_hydrolase_composite"/>
</dbReference>
<evidence type="ECO:0000313" key="2">
    <source>
        <dbReference type="EMBL" id="OYX01862.1"/>
    </source>
</evidence>
<dbReference type="InterPro" id="IPR006680">
    <property type="entry name" value="Amidohydro-rel"/>
</dbReference>
<dbReference type="SUPFAM" id="SSF51338">
    <property type="entry name" value="Composite domain of metallo-dependent hydrolases"/>
    <property type="match status" value="1"/>
</dbReference>
<dbReference type="PANTHER" id="PTHR43135">
    <property type="entry name" value="ALPHA-D-RIBOSE 1-METHYLPHOSPHONATE 5-TRIPHOSPHATE DIPHOSPHATASE"/>
    <property type="match status" value="1"/>
</dbReference>
<dbReference type="AlphaFoldDB" id="A0A258D3F4"/>
<gene>
    <name evidence="2" type="ORF">B7Z12_13220</name>
</gene>
<dbReference type="PROSITE" id="PS51257">
    <property type="entry name" value="PROKAR_LIPOPROTEIN"/>
    <property type="match status" value="1"/>
</dbReference>
<dbReference type="Pfam" id="PF01979">
    <property type="entry name" value="Amidohydro_1"/>
    <property type="match status" value="2"/>
</dbReference>
<dbReference type="GO" id="GO:0016810">
    <property type="term" value="F:hydrolase activity, acting on carbon-nitrogen (but not peptide) bonds"/>
    <property type="evidence" value="ECO:0007669"/>
    <property type="project" value="InterPro"/>
</dbReference>